<gene>
    <name evidence="17" type="ORF">DSM5745_05536</name>
</gene>
<organism evidence="17 18">
    <name type="scientific">Aspergillus mulundensis</name>
    <dbReference type="NCBI Taxonomy" id="1810919"/>
    <lineage>
        <taxon>Eukaryota</taxon>
        <taxon>Fungi</taxon>
        <taxon>Dikarya</taxon>
        <taxon>Ascomycota</taxon>
        <taxon>Pezizomycotina</taxon>
        <taxon>Eurotiomycetes</taxon>
        <taxon>Eurotiomycetidae</taxon>
        <taxon>Eurotiales</taxon>
        <taxon>Aspergillaceae</taxon>
        <taxon>Aspergillus</taxon>
        <taxon>Aspergillus subgen. Nidulantes</taxon>
    </lineage>
</organism>
<dbReference type="InterPro" id="IPR012132">
    <property type="entry name" value="GMC_OxRdtase"/>
</dbReference>
<dbReference type="GO" id="GO:0050660">
    <property type="term" value="F:flavin adenine dinucleotide binding"/>
    <property type="evidence" value="ECO:0007669"/>
    <property type="project" value="InterPro"/>
</dbReference>
<evidence type="ECO:0000256" key="3">
    <source>
        <dbReference type="ARBA" id="ARBA00004498"/>
    </source>
</evidence>
<keyword evidence="7" id="KW-0272">Extracellular matrix</keyword>
<sequence length="307" mass="32772">MISPLLLLQALPLLPLSLSTASPSPPSTTAATYDYIIIGGGTAGLTVANRLSEDPSLSILVIEPGEPQLNNPNVTDISRLAYTYDSPLDWAYETTEQAFGGRRQVMRAGRALGGTSAINGAAYARAERIQLDALYGLGNGTTTWSWSWPWTWERMLPYYKKSETVRAPNASQVAAGASIISGYHGDSGPVQVGFLDMGNDTRHTGDVDGEVNFTTGLNRTHACTARHAPSSLSSSSSPSASIPDQGPPANDAPLRSSITDMETRGTLCDEPRAPVESAGNDRVCNGHSDQWTDDKRTGKSDGICRWE</sequence>
<dbReference type="InterPro" id="IPR027424">
    <property type="entry name" value="Glucose_Oxidase_domain_2"/>
</dbReference>
<dbReference type="Gene3D" id="4.10.450.10">
    <property type="entry name" value="Glucose Oxidase, domain 2"/>
    <property type="match status" value="1"/>
</dbReference>
<evidence type="ECO:0000256" key="1">
    <source>
        <dbReference type="ARBA" id="ARBA00001974"/>
    </source>
</evidence>
<evidence type="ECO:0000313" key="18">
    <source>
        <dbReference type="Proteomes" id="UP000256690"/>
    </source>
</evidence>
<feature type="compositionally biased region" description="Basic and acidic residues" evidence="14">
    <location>
        <begin position="261"/>
        <end position="273"/>
    </location>
</feature>
<feature type="region of interest" description="Disordered" evidence="14">
    <location>
        <begin position="224"/>
        <end position="307"/>
    </location>
</feature>
<dbReference type="RefSeq" id="XP_026603384.1">
    <property type="nucleotide sequence ID" value="XM_026747552.1"/>
</dbReference>
<evidence type="ECO:0000256" key="8">
    <source>
        <dbReference type="ARBA" id="ARBA00022630"/>
    </source>
</evidence>
<evidence type="ECO:0000259" key="16">
    <source>
        <dbReference type="PROSITE" id="PS00623"/>
    </source>
</evidence>
<dbReference type="PANTHER" id="PTHR11552">
    <property type="entry name" value="GLUCOSE-METHANOL-CHOLINE GMC OXIDOREDUCTASE"/>
    <property type="match status" value="1"/>
</dbReference>
<comment type="catalytic activity">
    <reaction evidence="11">
        <text>beta-D-glucose + O2 = D-glucono-1,5-lactone + H2O2</text>
        <dbReference type="Rhea" id="RHEA:11428"/>
        <dbReference type="ChEBI" id="CHEBI:15379"/>
        <dbReference type="ChEBI" id="CHEBI:15903"/>
        <dbReference type="ChEBI" id="CHEBI:16217"/>
        <dbReference type="ChEBI" id="CHEBI:16240"/>
        <dbReference type="EC" id="1.1.3.4"/>
    </reaction>
    <physiologicalReaction direction="left-to-right" evidence="11">
        <dbReference type="Rhea" id="RHEA:11429"/>
    </physiologicalReaction>
</comment>
<evidence type="ECO:0000256" key="14">
    <source>
        <dbReference type="SAM" id="MobiDB-lite"/>
    </source>
</evidence>
<keyword evidence="6" id="KW-0134">Cell wall</keyword>
<evidence type="ECO:0000256" key="4">
    <source>
        <dbReference type="ARBA" id="ARBA00010790"/>
    </source>
</evidence>
<dbReference type="AlphaFoldDB" id="A0A3D8RXV5"/>
<keyword evidence="9 13" id="KW-0274">FAD</keyword>
<dbReference type="GO" id="GO:0046562">
    <property type="term" value="F:beta-D-glucose oxidase activity"/>
    <property type="evidence" value="ECO:0007669"/>
    <property type="project" value="UniProtKB-EC"/>
</dbReference>
<dbReference type="Gene3D" id="3.30.560.10">
    <property type="entry name" value="Glucose Oxidase, domain 3"/>
    <property type="match status" value="1"/>
</dbReference>
<dbReference type="EMBL" id="PVWQ01000006">
    <property type="protein sequence ID" value="RDW78684.1"/>
    <property type="molecule type" value="Genomic_DNA"/>
</dbReference>
<keyword evidence="18" id="KW-1185">Reference proteome</keyword>
<feature type="compositionally biased region" description="Low complexity" evidence="14">
    <location>
        <begin position="228"/>
        <end position="241"/>
    </location>
</feature>
<evidence type="ECO:0000256" key="15">
    <source>
        <dbReference type="SAM" id="SignalP"/>
    </source>
</evidence>
<feature type="signal peptide" evidence="15">
    <location>
        <begin position="1"/>
        <end position="21"/>
    </location>
</feature>
<dbReference type="STRING" id="1810919.A0A3D8RXV5"/>
<keyword evidence="8 13" id="KW-0285">Flavoprotein</keyword>
<comment type="subunit">
    <text evidence="5">Homodimer.</text>
</comment>
<evidence type="ECO:0000256" key="10">
    <source>
        <dbReference type="ARBA" id="ARBA00023002"/>
    </source>
</evidence>
<dbReference type="PROSITE" id="PS00623">
    <property type="entry name" value="GMC_OXRED_1"/>
    <property type="match status" value="1"/>
</dbReference>
<reference evidence="17 18" key="1">
    <citation type="journal article" date="2018" name="IMA Fungus">
        <title>IMA Genome-F 9: Draft genome sequence of Annulohypoxylon stygium, Aspergillus mulundensis, Berkeleyomyces basicola (syn. Thielaviopsis basicola), Ceratocystis smalleyi, two Cercospora beticola strains, Coleophoma cylindrospora, Fusarium fracticaudum, Phialophora cf. hyalina, and Morchella septimelata.</title>
        <authorList>
            <person name="Wingfield B.D."/>
            <person name="Bills G.F."/>
            <person name="Dong Y."/>
            <person name="Huang W."/>
            <person name="Nel W.J."/>
            <person name="Swalarsk-Parry B.S."/>
            <person name="Vaghefi N."/>
            <person name="Wilken P.M."/>
            <person name="An Z."/>
            <person name="de Beer Z.W."/>
            <person name="De Vos L."/>
            <person name="Chen L."/>
            <person name="Duong T.A."/>
            <person name="Gao Y."/>
            <person name="Hammerbacher A."/>
            <person name="Kikkert J.R."/>
            <person name="Li Y."/>
            <person name="Li H."/>
            <person name="Li K."/>
            <person name="Li Q."/>
            <person name="Liu X."/>
            <person name="Ma X."/>
            <person name="Naidoo K."/>
            <person name="Pethybridge S.J."/>
            <person name="Sun J."/>
            <person name="Steenkamp E.T."/>
            <person name="van der Nest M.A."/>
            <person name="van Wyk S."/>
            <person name="Wingfield M.J."/>
            <person name="Xiong C."/>
            <person name="Yue Q."/>
            <person name="Zhang X."/>
        </authorList>
    </citation>
    <scope>NUCLEOTIDE SEQUENCE [LARGE SCALE GENOMIC DNA]</scope>
    <source>
        <strain evidence="17 18">DSM 5745</strain>
    </source>
</reference>
<name>A0A3D8RXV5_9EURO</name>
<evidence type="ECO:0000256" key="11">
    <source>
        <dbReference type="ARBA" id="ARBA00049435"/>
    </source>
</evidence>
<evidence type="ECO:0000256" key="9">
    <source>
        <dbReference type="ARBA" id="ARBA00022827"/>
    </source>
</evidence>
<comment type="cofactor">
    <cofactor evidence="1">
        <name>FAD</name>
        <dbReference type="ChEBI" id="CHEBI:57692"/>
    </cofactor>
</comment>
<feature type="compositionally biased region" description="Basic and acidic residues" evidence="14">
    <location>
        <begin position="290"/>
        <end position="307"/>
    </location>
</feature>
<keyword evidence="7" id="KW-0964">Secreted</keyword>
<accession>A0A3D8RXV5</accession>
<keyword evidence="10" id="KW-0560">Oxidoreductase</keyword>
<evidence type="ECO:0000256" key="13">
    <source>
        <dbReference type="RuleBase" id="RU003968"/>
    </source>
</evidence>
<comment type="subcellular location">
    <subcellularLocation>
        <location evidence="2">Secreted</location>
        <location evidence="2">Cell wall</location>
    </subcellularLocation>
    <subcellularLocation>
        <location evidence="3">Secreted</location>
        <location evidence="3">Extracellular space</location>
        <location evidence="3">Extracellular matrix</location>
    </subcellularLocation>
</comment>
<evidence type="ECO:0000256" key="12">
    <source>
        <dbReference type="ARBA" id="ARBA00049722"/>
    </source>
</evidence>
<feature type="chain" id="PRO_5017726410" description="glucose oxidase" evidence="15">
    <location>
        <begin position="22"/>
        <end position="307"/>
    </location>
</feature>
<comment type="caution">
    <text evidence="17">The sequence shown here is derived from an EMBL/GenBank/DDBJ whole genome shotgun (WGS) entry which is preliminary data.</text>
</comment>
<evidence type="ECO:0000256" key="6">
    <source>
        <dbReference type="ARBA" id="ARBA00022512"/>
    </source>
</evidence>
<comment type="similarity">
    <text evidence="4 13">Belongs to the GMC oxidoreductase family.</text>
</comment>
<evidence type="ECO:0000313" key="17">
    <source>
        <dbReference type="EMBL" id="RDW78684.1"/>
    </source>
</evidence>
<dbReference type="InterPro" id="IPR036188">
    <property type="entry name" value="FAD/NAD-bd_sf"/>
</dbReference>
<protein>
    <recommendedName>
        <fullName evidence="12">glucose oxidase</fullName>
        <ecNumber evidence="12">1.1.3.4</ecNumber>
    </recommendedName>
</protein>
<dbReference type="OrthoDB" id="4367626at2759"/>
<dbReference type="GeneID" id="38115906"/>
<dbReference type="Gene3D" id="3.50.50.60">
    <property type="entry name" value="FAD/NAD(P)-binding domain"/>
    <property type="match status" value="1"/>
</dbReference>
<evidence type="ECO:0000256" key="7">
    <source>
        <dbReference type="ARBA" id="ARBA00022530"/>
    </source>
</evidence>
<dbReference type="Proteomes" id="UP000256690">
    <property type="component" value="Unassembled WGS sequence"/>
</dbReference>
<evidence type="ECO:0000256" key="2">
    <source>
        <dbReference type="ARBA" id="ARBA00004191"/>
    </source>
</evidence>
<dbReference type="PANTHER" id="PTHR11552:SF201">
    <property type="entry name" value="GLUCOSE-METHANOL-CHOLINE OXIDOREDUCTASE N-TERMINAL DOMAIN-CONTAINING PROTEIN"/>
    <property type="match status" value="1"/>
</dbReference>
<feature type="domain" description="Glucose-methanol-choline oxidoreductase N-terminal" evidence="16">
    <location>
        <begin position="109"/>
        <end position="132"/>
    </location>
</feature>
<dbReference type="Pfam" id="PF00732">
    <property type="entry name" value="GMC_oxred_N"/>
    <property type="match status" value="1"/>
</dbReference>
<proteinExistence type="inferred from homology"/>
<keyword evidence="15" id="KW-0732">Signal</keyword>
<dbReference type="SUPFAM" id="SSF51905">
    <property type="entry name" value="FAD/NAD(P)-binding domain"/>
    <property type="match status" value="1"/>
</dbReference>
<evidence type="ECO:0000256" key="5">
    <source>
        <dbReference type="ARBA" id="ARBA00011738"/>
    </source>
</evidence>
<dbReference type="InterPro" id="IPR000172">
    <property type="entry name" value="GMC_OxRdtase_N"/>
</dbReference>
<dbReference type="EC" id="1.1.3.4" evidence="12"/>